<evidence type="ECO:0000256" key="4">
    <source>
        <dbReference type="ARBA" id="ARBA00023306"/>
    </source>
</evidence>
<dbReference type="GO" id="GO:0009898">
    <property type="term" value="C:cytoplasmic side of plasma membrane"/>
    <property type="evidence" value="ECO:0007669"/>
    <property type="project" value="UniProtKB-UniRule"/>
</dbReference>
<organism evidence="8 9">
    <name type="scientific">Litorimonas taeanensis</name>
    <dbReference type="NCBI Taxonomy" id="568099"/>
    <lineage>
        <taxon>Bacteria</taxon>
        <taxon>Pseudomonadati</taxon>
        <taxon>Pseudomonadota</taxon>
        <taxon>Alphaproteobacteria</taxon>
        <taxon>Maricaulales</taxon>
        <taxon>Robiginitomaculaceae</taxon>
    </lineage>
</organism>
<name>A0A420WL09_9PROT</name>
<evidence type="ECO:0000313" key="9">
    <source>
        <dbReference type="Proteomes" id="UP000282211"/>
    </source>
</evidence>
<dbReference type="HAMAP" id="MF_02033">
    <property type="entry name" value="FtsA"/>
    <property type="match status" value="1"/>
</dbReference>
<dbReference type="Gene3D" id="3.30.420.40">
    <property type="match status" value="1"/>
</dbReference>
<comment type="similarity">
    <text evidence="5 6">Belongs to the FtsA/MreB family.</text>
</comment>
<dbReference type="PANTHER" id="PTHR32432">
    <property type="entry name" value="CELL DIVISION PROTEIN FTSA-RELATED"/>
    <property type="match status" value="1"/>
</dbReference>
<keyword evidence="4 5" id="KW-0131">Cell cycle</keyword>
<dbReference type="InParanoid" id="A0A420WL09"/>
<evidence type="ECO:0000256" key="6">
    <source>
        <dbReference type="PIRNR" id="PIRNR003101"/>
    </source>
</evidence>
<sequence length="423" mass="45587">MFKRSIQKTPETVAVLDIGSSKVVCLIGREEPGMGVRLIGTGFGVSAGVKNGAVIDLEAAEAGIRSAVEKAERSAGVTVQGVNVNVALRSLRSQHMRVQTEFASGGVADRDLKRVLNSGLSELSEPDYAILHAIPVTWSVDGETGIDDPRGMFGKTLGVDMHFVLGGVGPLRNLAHCIERCHLQIRSVTASPYASAMSVLTEDERDLGVTVVDMGAGVTSVAVFRDKVLMHVDAIGMGGQSVTNDIARGMSTPPEAAERIKTIYGTALHGANDDYTMVPCPPVGAQDTLQHHPKSLTVQIIRSRIEETFELISDRLHHSGMDEISGRQIVLTGGGAQLNGVRELAELKFNKRVRIGQPHGIFNLNDTLLSSDFAVATGLLKQAFEPNGEAIYGPPDLSGRRFRERRYSGHALGRSFQWLRENF</sequence>
<dbReference type="Pfam" id="PF02491">
    <property type="entry name" value="SHS2_FTSA"/>
    <property type="match status" value="1"/>
</dbReference>
<dbReference type="InterPro" id="IPR003494">
    <property type="entry name" value="SHS2_FtsA"/>
</dbReference>
<evidence type="ECO:0000256" key="2">
    <source>
        <dbReference type="ARBA" id="ARBA00022618"/>
    </source>
</evidence>
<keyword evidence="1 5" id="KW-1003">Cell membrane</keyword>
<dbReference type="InterPro" id="IPR020823">
    <property type="entry name" value="Cell_div_FtsA"/>
</dbReference>
<protein>
    <recommendedName>
        <fullName evidence="5 6">Cell division protein FtsA</fullName>
    </recommendedName>
</protein>
<comment type="subcellular location">
    <subcellularLocation>
        <location evidence="5">Cell membrane</location>
        <topology evidence="5">Peripheral membrane protein</topology>
        <orientation evidence="5">Cytoplasmic side</orientation>
    </subcellularLocation>
    <text evidence="5">Localizes to the Z ring in an FtsZ-dependent manner. Targeted to the membrane through a conserved C-terminal amphipathic helix.</text>
</comment>
<reference evidence="8 9" key="1">
    <citation type="submission" date="2018-10" db="EMBL/GenBank/DDBJ databases">
        <title>Genomic Encyclopedia of Type Strains, Phase IV (KMG-IV): sequencing the most valuable type-strain genomes for metagenomic binning, comparative biology and taxonomic classification.</title>
        <authorList>
            <person name="Goeker M."/>
        </authorList>
    </citation>
    <scope>NUCLEOTIDE SEQUENCE [LARGE SCALE GENOMIC DNA]</scope>
    <source>
        <strain evidence="8 9">DSM 22008</strain>
    </source>
</reference>
<dbReference type="FunCoup" id="A0A420WL09">
    <property type="interactions" value="207"/>
</dbReference>
<keyword evidence="2 5" id="KW-0132">Cell division</keyword>
<dbReference type="PIRSF" id="PIRSF003101">
    <property type="entry name" value="FtsA"/>
    <property type="match status" value="1"/>
</dbReference>
<feature type="domain" description="SHS2" evidence="7">
    <location>
        <begin position="13"/>
        <end position="199"/>
    </location>
</feature>
<evidence type="ECO:0000313" key="8">
    <source>
        <dbReference type="EMBL" id="RKQ71708.1"/>
    </source>
</evidence>
<dbReference type="EMBL" id="RBII01000001">
    <property type="protein sequence ID" value="RKQ71708.1"/>
    <property type="molecule type" value="Genomic_DNA"/>
</dbReference>
<evidence type="ECO:0000256" key="1">
    <source>
        <dbReference type="ARBA" id="ARBA00022475"/>
    </source>
</evidence>
<dbReference type="OrthoDB" id="9810567at2"/>
<proteinExistence type="inferred from homology"/>
<gene>
    <name evidence="5" type="primary">ftsA</name>
    <name evidence="8" type="ORF">DES40_1036</name>
</gene>
<dbReference type="NCBIfam" id="TIGR01174">
    <property type="entry name" value="ftsA"/>
    <property type="match status" value="1"/>
</dbReference>
<dbReference type="Pfam" id="PF14450">
    <property type="entry name" value="FtsA"/>
    <property type="match status" value="2"/>
</dbReference>
<evidence type="ECO:0000256" key="5">
    <source>
        <dbReference type="HAMAP-Rule" id="MF_02033"/>
    </source>
</evidence>
<comment type="function">
    <text evidence="5 6">Cell division protein that is involved in the assembly of the Z ring. May serve as a membrane anchor for the Z ring.</text>
</comment>
<dbReference type="AlphaFoldDB" id="A0A420WL09"/>
<dbReference type="InterPro" id="IPR043129">
    <property type="entry name" value="ATPase_NBD"/>
</dbReference>
<evidence type="ECO:0000256" key="3">
    <source>
        <dbReference type="ARBA" id="ARBA00023136"/>
    </source>
</evidence>
<comment type="subunit">
    <text evidence="5">Self-interacts. Interacts with FtsZ.</text>
</comment>
<dbReference type="GO" id="GO:0032153">
    <property type="term" value="C:cell division site"/>
    <property type="evidence" value="ECO:0007669"/>
    <property type="project" value="UniProtKB-UniRule"/>
</dbReference>
<dbReference type="InterPro" id="IPR050696">
    <property type="entry name" value="FtsA/MreB"/>
</dbReference>
<keyword evidence="9" id="KW-1185">Reference proteome</keyword>
<accession>A0A420WL09</accession>
<dbReference type="SMART" id="SM00842">
    <property type="entry name" value="FtsA"/>
    <property type="match status" value="1"/>
</dbReference>
<keyword evidence="3 5" id="KW-0472">Membrane</keyword>
<dbReference type="SUPFAM" id="SSF53067">
    <property type="entry name" value="Actin-like ATPase domain"/>
    <property type="match status" value="2"/>
</dbReference>
<dbReference type="GO" id="GO:0043093">
    <property type="term" value="P:FtsZ-dependent cytokinesis"/>
    <property type="evidence" value="ECO:0007669"/>
    <property type="project" value="UniProtKB-UniRule"/>
</dbReference>
<dbReference type="RefSeq" id="WP_121099459.1">
    <property type="nucleotide sequence ID" value="NZ_RBII01000001.1"/>
</dbReference>
<evidence type="ECO:0000259" key="7">
    <source>
        <dbReference type="SMART" id="SM00842"/>
    </source>
</evidence>
<dbReference type="PANTHER" id="PTHR32432:SF4">
    <property type="entry name" value="CELL DIVISION PROTEIN FTSA"/>
    <property type="match status" value="1"/>
</dbReference>
<comment type="caution">
    <text evidence="8">The sequence shown here is derived from an EMBL/GenBank/DDBJ whole genome shotgun (WGS) entry which is preliminary data.</text>
</comment>
<dbReference type="CDD" id="cd24048">
    <property type="entry name" value="ASKHA_NBD_FtsA"/>
    <property type="match status" value="1"/>
</dbReference>
<dbReference type="Proteomes" id="UP000282211">
    <property type="component" value="Unassembled WGS sequence"/>
</dbReference>